<feature type="transmembrane region" description="Helical" evidence="2">
    <location>
        <begin position="598"/>
        <end position="618"/>
    </location>
</feature>
<dbReference type="AlphaFoldDB" id="A0A4Y9FTK7"/>
<accession>A0A4Y9FTK7</accession>
<feature type="region of interest" description="Disordered" evidence="1">
    <location>
        <begin position="386"/>
        <end position="418"/>
    </location>
</feature>
<keyword evidence="2" id="KW-0472">Membrane</keyword>
<dbReference type="OrthoDB" id="5027419at2"/>
<dbReference type="RefSeq" id="WP_135115282.1">
    <property type="nucleotide sequence ID" value="NZ_JADGLL010000042.1"/>
</dbReference>
<name>A0A4Y9FTK7_9MICO</name>
<feature type="compositionally biased region" description="Basic and acidic residues" evidence="1">
    <location>
        <begin position="1"/>
        <end position="15"/>
    </location>
</feature>
<keyword evidence="2" id="KW-1133">Transmembrane helix</keyword>
<keyword evidence="5" id="KW-1185">Reference proteome</keyword>
<feature type="region of interest" description="Disordered" evidence="1">
    <location>
        <begin position="1"/>
        <end position="20"/>
    </location>
</feature>
<feature type="transmembrane region" description="Helical" evidence="2">
    <location>
        <begin position="495"/>
        <end position="518"/>
    </location>
</feature>
<sequence>MTEHHPAADDVRPDDAVPVPPRRQTPLYRWLSAALLRIEARSRARGSRGTRLAARAVWSVVAAVGILLLVGPVINEPMGFDDYIEAAGTSDETWIARSFEADYTLVRDADGRLRMEVEERITAVFPDGADESGIERVIAGQYEGHDVRPTLVSAEFDGVSIEPEVRERGTRTEFFVDAGERLEGDHDLVLRYTLQDVAHAAFDESTRKWTDELEWDAFGPDWSHGSGSTTVSVTVPRDLVDAFARDPRAGLSWLLVSSSVELTADSETPETITYEVVTDQNLPPHSAYWFRMHFDPGTFAMPAPPILYWVMVVGPFVPLLAAALVLLLALAARAVAWGDARGRAWFVPQSQPDPDLPATVAARLWRAVGTAPLVRALADYQETLTTGPAQPKAKGLSRLWRRRRRERPEGDTGARRGAARRALVRELHRTGRVGNWPHAWREYLGAPAWRDTFRRGLRRVPAGFVRDNFAGASLALPVLQLGLARQLSHQFPLSVYWWPVAVVALTTALGLAVLAIAYTARPLTRRGTFAREHLLGIRLFAEKTLVAERATLRDPLLPYAVMFAPPRRAAAIVRRAMDDAGVDRTVARDPALLGGGRIALRAGAVLLIVAAFALANLVPSPTVRPEEDAVFRGDVPGSYGMFVREFDADGVLERDADGGFTLAVEERLAVSISGSTSRVPQVMRQWTDRAEGVNTGLVVTSVTVDGEPVEFVTSRLEGKALLQTTMPDALEGEHDVAISYRLEDPVITSASGGEWHDEIRWTALNARWTFGWEGLLEFDMDTRVQVERVGVTLTVPAELADAATAVDALAYRQGWDFELREPDRVVRDGDTFSYVLTPEPDDDGDDLGLRLTFDEGALEEPDRAGAWLWNAWRDVPPAATVALSLLALAAGAVGIIRGSRLRPGVLRDVARWVAPAAAAATLPVFVWTTGDWSGDEPAFAVLVVCVLAAVAAAGWSLVATRAARVAG</sequence>
<evidence type="ECO:0000313" key="5">
    <source>
        <dbReference type="Proteomes" id="UP000298358"/>
    </source>
</evidence>
<dbReference type="EMBL" id="SPQB01000042">
    <property type="protein sequence ID" value="TFU31588.1"/>
    <property type="molecule type" value="Genomic_DNA"/>
</dbReference>
<feature type="transmembrane region" description="Helical" evidence="2">
    <location>
        <begin position="878"/>
        <end position="897"/>
    </location>
</feature>
<protein>
    <submittedName>
        <fullName evidence="4">DUF2207 domain-containing protein</fullName>
    </submittedName>
</protein>
<feature type="transmembrane region" description="Helical" evidence="2">
    <location>
        <begin position="909"/>
        <end position="927"/>
    </location>
</feature>
<keyword evidence="2" id="KW-0812">Transmembrane</keyword>
<reference evidence="4 5" key="1">
    <citation type="submission" date="2019-03" db="EMBL/GenBank/DDBJ databases">
        <title>Diversity of the mouse oral microbiome.</title>
        <authorList>
            <person name="Joseph S."/>
            <person name="Aduse-Opoku J."/>
            <person name="Curtis M."/>
            <person name="Wade W."/>
            <person name="Hashim A."/>
        </authorList>
    </citation>
    <scope>NUCLEOTIDE SEQUENCE [LARGE SCALE GENOMIC DNA]</scope>
    <source>
        <strain evidence="4 5">P1012</strain>
    </source>
</reference>
<gene>
    <name evidence="4" type="ORF">E4U02_13140</name>
</gene>
<feature type="domain" description="DUF2207" evidence="3">
    <location>
        <begin position="108"/>
        <end position="291"/>
    </location>
</feature>
<evidence type="ECO:0000313" key="4">
    <source>
        <dbReference type="EMBL" id="TFU31588.1"/>
    </source>
</evidence>
<feature type="transmembrane region" description="Helical" evidence="2">
    <location>
        <begin position="52"/>
        <end position="74"/>
    </location>
</feature>
<organism evidence="4 5">
    <name type="scientific">Microbacterium paludicola</name>
    <dbReference type="NCBI Taxonomy" id="300019"/>
    <lineage>
        <taxon>Bacteria</taxon>
        <taxon>Bacillati</taxon>
        <taxon>Actinomycetota</taxon>
        <taxon>Actinomycetes</taxon>
        <taxon>Micrococcales</taxon>
        <taxon>Microbacteriaceae</taxon>
        <taxon>Microbacterium</taxon>
    </lineage>
</organism>
<dbReference type="InterPro" id="IPR018702">
    <property type="entry name" value="DUF2207"/>
</dbReference>
<dbReference type="Proteomes" id="UP000298358">
    <property type="component" value="Unassembled WGS sequence"/>
</dbReference>
<evidence type="ECO:0000256" key="2">
    <source>
        <dbReference type="SAM" id="Phobius"/>
    </source>
</evidence>
<proteinExistence type="predicted"/>
<feature type="transmembrane region" description="Helical" evidence="2">
    <location>
        <begin position="939"/>
        <end position="958"/>
    </location>
</feature>
<evidence type="ECO:0000259" key="3">
    <source>
        <dbReference type="Pfam" id="PF09972"/>
    </source>
</evidence>
<comment type="caution">
    <text evidence="4">The sequence shown here is derived from an EMBL/GenBank/DDBJ whole genome shotgun (WGS) entry which is preliminary data.</text>
</comment>
<dbReference type="Pfam" id="PF09972">
    <property type="entry name" value="DUF2207"/>
    <property type="match status" value="1"/>
</dbReference>
<feature type="transmembrane region" description="Helical" evidence="2">
    <location>
        <begin position="306"/>
        <end position="331"/>
    </location>
</feature>
<feature type="transmembrane region" description="Helical" evidence="2">
    <location>
        <begin position="464"/>
        <end position="483"/>
    </location>
</feature>
<evidence type="ECO:0000256" key="1">
    <source>
        <dbReference type="SAM" id="MobiDB-lite"/>
    </source>
</evidence>